<dbReference type="InterPro" id="IPR050483">
    <property type="entry name" value="CoA-transferase_III_domain"/>
</dbReference>
<name>A0A158GZP7_9BURK</name>
<dbReference type="EMBL" id="FCOK02000022">
    <property type="protein sequence ID" value="SAL37317.1"/>
    <property type="molecule type" value="Genomic_DNA"/>
</dbReference>
<dbReference type="PANTHER" id="PTHR48207:SF4">
    <property type="entry name" value="BLL6097 PROTEIN"/>
    <property type="match status" value="1"/>
</dbReference>
<dbReference type="Gene3D" id="3.30.1540.10">
    <property type="entry name" value="formyl-coa transferase, domain 3"/>
    <property type="match status" value="1"/>
</dbReference>
<evidence type="ECO:0000313" key="3">
    <source>
        <dbReference type="Proteomes" id="UP000054683"/>
    </source>
</evidence>
<accession>A0A158GZP7</accession>
<dbReference type="Gene3D" id="3.40.50.10540">
    <property type="entry name" value="Crotonobetainyl-coa:carnitine coa-transferase, domain 1"/>
    <property type="match status" value="1"/>
</dbReference>
<dbReference type="SUPFAM" id="SSF89796">
    <property type="entry name" value="CoA-transferase family III (CaiB/BaiF)"/>
    <property type="match status" value="1"/>
</dbReference>
<keyword evidence="1" id="KW-0808">Transferase</keyword>
<dbReference type="GO" id="GO:0008410">
    <property type="term" value="F:CoA-transferase activity"/>
    <property type="evidence" value="ECO:0007669"/>
    <property type="project" value="TreeGrafter"/>
</dbReference>
<gene>
    <name evidence="2" type="ORF">AWB69_03627</name>
</gene>
<evidence type="ECO:0000256" key="1">
    <source>
        <dbReference type="ARBA" id="ARBA00022679"/>
    </source>
</evidence>
<reference evidence="2 3" key="1">
    <citation type="submission" date="2016-01" db="EMBL/GenBank/DDBJ databases">
        <authorList>
            <person name="Oliw E.H."/>
        </authorList>
    </citation>
    <scope>NUCLEOTIDE SEQUENCE [LARGE SCALE GENOMIC DNA]</scope>
    <source>
        <strain evidence="2">LMG 27134</strain>
    </source>
</reference>
<dbReference type="AlphaFoldDB" id="A0A158GZP7"/>
<dbReference type="PANTHER" id="PTHR48207">
    <property type="entry name" value="SUCCINATE--HYDROXYMETHYLGLUTARATE COA-TRANSFERASE"/>
    <property type="match status" value="1"/>
</dbReference>
<proteinExistence type="predicted"/>
<dbReference type="RefSeq" id="WP_062086985.1">
    <property type="nucleotide sequence ID" value="NZ_FCOK02000022.1"/>
</dbReference>
<dbReference type="InterPro" id="IPR044855">
    <property type="entry name" value="CoA-Trfase_III_dom3_sf"/>
</dbReference>
<evidence type="ECO:0000313" key="2">
    <source>
        <dbReference type="EMBL" id="SAL37317.1"/>
    </source>
</evidence>
<protein>
    <submittedName>
        <fullName evidence="2">Lipid metabolism-like protein</fullName>
    </submittedName>
</protein>
<organism evidence="2 3">
    <name type="scientific">Caballeronia udeis</name>
    <dbReference type="NCBI Taxonomy" id="1232866"/>
    <lineage>
        <taxon>Bacteria</taxon>
        <taxon>Pseudomonadati</taxon>
        <taxon>Pseudomonadota</taxon>
        <taxon>Betaproteobacteria</taxon>
        <taxon>Burkholderiales</taxon>
        <taxon>Burkholderiaceae</taxon>
        <taxon>Caballeronia</taxon>
    </lineage>
</organism>
<dbReference type="OrthoDB" id="9058532at2"/>
<sequence>MSEADTSTLDGLLVLDFSQFLSGPSAALRLADLGATVIKIERPLTGELGRQLYISDLETEGDSSLFHTINRNKRSYAADLKDPQDLAKVKRLIARADVMIENFRPGVMARIGLDFETVRKLNPRIVYGSVTGYGPRGPWADLPGQDLLAQSRSGLVWLNGDGSQGPVPVGLALADILTGAHLVQGILACLLRRSLRGVGGQVEVSLLESTLDFQFEVLTTHLNDGGKVPQRSFVNNAHAYLGAPYGLYATRDGHIALAMGPLEKLAQAIACSSLEPYFDRSRWFSERDAIKEIIAGHLSSETTQHWMDRLVPVDYWCAPVMTWPELLAHEGFRVLDFLQDVVLDSGATVHTTRCPIRIDGVRPASAMAAPKVGEHNEWVEAHYLRGPKENSHG</sequence>
<dbReference type="Pfam" id="PF02515">
    <property type="entry name" value="CoA_transf_3"/>
    <property type="match status" value="1"/>
</dbReference>
<dbReference type="InterPro" id="IPR003673">
    <property type="entry name" value="CoA-Trfase_fam_III"/>
</dbReference>
<dbReference type="InterPro" id="IPR023606">
    <property type="entry name" value="CoA-Trfase_III_dom_1_sf"/>
</dbReference>
<dbReference type="Proteomes" id="UP000054683">
    <property type="component" value="Unassembled WGS sequence"/>
</dbReference>